<keyword evidence="2" id="KW-1185">Reference proteome</keyword>
<name>A0ABS6G1W4_9FIRM</name>
<evidence type="ECO:0008006" key="3">
    <source>
        <dbReference type="Google" id="ProtNLM"/>
    </source>
</evidence>
<evidence type="ECO:0000313" key="1">
    <source>
        <dbReference type="EMBL" id="MBU5675346.1"/>
    </source>
</evidence>
<evidence type="ECO:0000313" key="2">
    <source>
        <dbReference type="Proteomes" id="UP000779508"/>
    </source>
</evidence>
<comment type="caution">
    <text evidence="1">The sequence shown here is derived from an EMBL/GenBank/DDBJ whole genome shotgun (WGS) entry which is preliminary data.</text>
</comment>
<dbReference type="RefSeq" id="WP_216414834.1">
    <property type="nucleotide sequence ID" value="NZ_JAHLQK010000001.1"/>
</dbReference>
<organism evidence="1 2">
    <name type="scientific">Alkaliphilus flagellatus</name>
    <dbReference type="NCBI Taxonomy" id="2841507"/>
    <lineage>
        <taxon>Bacteria</taxon>
        <taxon>Bacillati</taxon>
        <taxon>Bacillota</taxon>
        <taxon>Clostridia</taxon>
        <taxon>Peptostreptococcales</taxon>
        <taxon>Natronincolaceae</taxon>
        <taxon>Alkaliphilus</taxon>
    </lineage>
</organism>
<proteinExistence type="predicted"/>
<dbReference type="Proteomes" id="UP000779508">
    <property type="component" value="Unassembled WGS sequence"/>
</dbReference>
<accession>A0ABS6G1W4</accession>
<reference evidence="1 2" key="1">
    <citation type="submission" date="2021-06" db="EMBL/GenBank/DDBJ databases">
        <authorList>
            <person name="Sun Q."/>
            <person name="Li D."/>
        </authorList>
    </citation>
    <scope>NUCLEOTIDE SEQUENCE [LARGE SCALE GENOMIC DNA]</scope>
    <source>
        <strain evidence="1 2">MSJ-5</strain>
    </source>
</reference>
<protein>
    <recommendedName>
        <fullName evidence="3">GAF domain-containing protein</fullName>
    </recommendedName>
</protein>
<dbReference type="EMBL" id="JAHLQK010000001">
    <property type="protein sequence ID" value="MBU5675346.1"/>
    <property type="molecule type" value="Genomic_DNA"/>
</dbReference>
<sequence>MVEVLKELFKEISTIIEIEEIAYLSIEDGELIPIYKNDTEFLPLEKWINFHREYRSFVKDSDFLIKLVETKTLCAIDNTNDLSSKPTEFKVLDIKSIYLFPVIQNNEVVGIVDIAFINKDYKLTQEQISQCEKIIDKNIDLLINN</sequence>
<gene>
    <name evidence="1" type="ORF">KQI88_02815</name>
</gene>